<dbReference type="AlphaFoldDB" id="A0A3L6T8V4"/>
<keyword evidence="2" id="KW-1133">Transmembrane helix</keyword>
<keyword evidence="2" id="KW-0472">Membrane</keyword>
<feature type="domain" description="DUF4220" evidence="3">
    <location>
        <begin position="59"/>
        <end position="436"/>
    </location>
</feature>
<sequence length="722" mass="80984">MVYTTKNMEGIVSWWQREDGLFAHAEVLLIVSTILFAIQVVCGWWRRCSSNVIIKYSLWLAYTCTPLVGTYTLGFINSYLYAVGHNFNALPKQGAGIFVTWSLLLVSMLGNTYSMTAYDVDDNKQYMRHLVQHALYVVNIVVATTLFMDNREWFKVCISSILLFVLPRMVMAVSGMKASSSSDKESLYLQDYMKNEHLKSSGYDPMTLEGYNYIIIITMNLGSSNPVKVTVSQVFRASNKGVLGGCRGSDDTRLKEVCLSYALFRLLRRRFFGAACPEATLPKTHDLVFQGLLSNVEENYQAAYRVIETELAFSHDHFFTTSPCLGCVIIMLGIIKIAIYLLVVPSRSLLAFWSGEKKAMIKDKHYIVTLVIMLVLLALELLQLYFYLSSDHARVILASWPIQRKGISLQILRVCNKLPQLFGCWQNKIGQHSLLKDLHSRSITTDVSGSLSFLIFDKYLSHPSAFPRGILNPGVKDPDRVPLTCPVKKAIARTLKSSGGHLSNGSLSLERNGQVELSEEFLLGSHAGDMLIWHVATEYCDISKPRQTTPQQNRNMSDGQPPAQNQPASQDVNIFDKGIQLGKRLEGITDDGRRWKILADFWTEMILYIAPSDNARDHVRYLANGGECLTHLWALLTHAGILQRDQQNVVDVQNAGAHQPHQEQAQGLQPDQPHTEDTQNAVNLHEIEEEEEEAAAAGGGNKLTEGQMFRAMDPSVQVDTTM</sequence>
<reference evidence="5" key="1">
    <citation type="journal article" date="2019" name="Nat. Commun.">
        <title>The genome of broomcorn millet.</title>
        <authorList>
            <person name="Zou C."/>
            <person name="Miki D."/>
            <person name="Li D."/>
            <person name="Tang Q."/>
            <person name="Xiao L."/>
            <person name="Rajput S."/>
            <person name="Deng P."/>
            <person name="Jia W."/>
            <person name="Huang R."/>
            <person name="Zhang M."/>
            <person name="Sun Y."/>
            <person name="Hu J."/>
            <person name="Fu X."/>
            <person name="Schnable P.S."/>
            <person name="Li F."/>
            <person name="Zhang H."/>
            <person name="Feng B."/>
            <person name="Zhu X."/>
            <person name="Liu R."/>
            <person name="Schnable J.C."/>
            <person name="Zhu J.-K."/>
            <person name="Zhang H."/>
        </authorList>
    </citation>
    <scope>NUCLEOTIDE SEQUENCE [LARGE SCALE GENOMIC DNA]</scope>
</reference>
<keyword evidence="5" id="KW-1185">Reference proteome</keyword>
<organism evidence="4 5">
    <name type="scientific">Panicum miliaceum</name>
    <name type="common">Proso millet</name>
    <name type="synonym">Broomcorn millet</name>
    <dbReference type="NCBI Taxonomy" id="4540"/>
    <lineage>
        <taxon>Eukaryota</taxon>
        <taxon>Viridiplantae</taxon>
        <taxon>Streptophyta</taxon>
        <taxon>Embryophyta</taxon>
        <taxon>Tracheophyta</taxon>
        <taxon>Spermatophyta</taxon>
        <taxon>Magnoliopsida</taxon>
        <taxon>Liliopsida</taxon>
        <taxon>Poales</taxon>
        <taxon>Poaceae</taxon>
        <taxon>PACMAD clade</taxon>
        <taxon>Panicoideae</taxon>
        <taxon>Panicodae</taxon>
        <taxon>Paniceae</taxon>
        <taxon>Panicinae</taxon>
        <taxon>Panicum</taxon>
        <taxon>Panicum sect. Panicum</taxon>
    </lineage>
</organism>
<feature type="region of interest" description="Disordered" evidence="1">
    <location>
        <begin position="692"/>
        <end position="722"/>
    </location>
</feature>
<name>A0A3L6T8V4_PANMI</name>
<feature type="compositionally biased region" description="Polar residues" evidence="1">
    <location>
        <begin position="545"/>
        <end position="570"/>
    </location>
</feature>
<dbReference type="STRING" id="4540.A0A3L6T8V4"/>
<dbReference type="InterPro" id="IPR007658">
    <property type="entry name" value="DUF594"/>
</dbReference>
<dbReference type="PANTHER" id="PTHR31325">
    <property type="entry name" value="OS01G0798800 PROTEIN-RELATED"/>
    <property type="match status" value="1"/>
</dbReference>
<dbReference type="Pfam" id="PF13968">
    <property type="entry name" value="DUF4220"/>
    <property type="match status" value="1"/>
</dbReference>
<proteinExistence type="predicted"/>
<feature type="region of interest" description="Disordered" evidence="1">
    <location>
        <begin position="655"/>
        <end position="678"/>
    </location>
</feature>
<feature type="transmembrane region" description="Helical" evidence="2">
    <location>
        <begin position="365"/>
        <end position="388"/>
    </location>
</feature>
<evidence type="ECO:0000259" key="3">
    <source>
        <dbReference type="Pfam" id="PF13968"/>
    </source>
</evidence>
<feature type="transmembrane region" description="Helical" evidence="2">
    <location>
        <begin position="324"/>
        <end position="345"/>
    </location>
</feature>
<dbReference type="Proteomes" id="UP000275267">
    <property type="component" value="Unassembled WGS sequence"/>
</dbReference>
<protein>
    <recommendedName>
        <fullName evidence="3">DUF4220 domain-containing protein</fullName>
    </recommendedName>
</protein>
<evidence type="ECO:0000313" key="4">
    <source>
        <dbReference type="EMBL" id="RLN34691.1"/>
    </source>
</evidence>
<feature type="transmembrane region" description="Helical" evidence="2">
    <location>
        <begin position="57"/>
        <end position="82"/>
    </location>
</feature>
<feature type="transmembrane region" description="Helical" evidence="2">
    <location>
        <begin position="20"/>
        <end position="45"/>
    </location>
</feature>
<feature type="region of interest" description="Disordered" evidence="1">
    <location>
        <begin position="544"/>
        <end position="570"/>
    </location>
</feature>
<dbReference type="Pfam" id="PF04578">
    <property type="entry name" value="DUF594"/>
    <property type="match status" value="1"/>
</dbReference>
<evidence type="ECO:0000313" key="5">
    <source>
        <dbReference type="Proteomes" id="UP000275267"/>
    </source>
</evidence>
<dbReference type="InterPro" id="IPR025315">
    <property type="entry name" value="DUF4220"/>
</dbReference>
<feature type="transmembrane region" description="Helical" evidence="2">
    <location>
        <begin position="130"/>
        <end position="147"/>
    </location>
</feature>
<dbReference type="EMBL" id="PQIB02000002">
    <property type="protein sequence ID" value="RLN34691.1"/>
    <property type="molecule type" value="Genomic_DNA"/>
</dbReference>
<keyword evidence="2" id="KW-0812">Transmembrane</keyword>
<feature type="transmembrane region" description="Helical" evidence="2">
    <location>
        <begin position="94"/>
        <end position="118"/>
    </location>
</feature>
<dbReference type="OrthoDB" id="627444at2759"/>
<comment type="caution">
    <text evidence="4">The sequence shown here is derived from an EMBL/GenBank/DDBJ whole genome shotgun (WGS) entry which is preliminary data.</text>
</comment>
<accession>A0A3L6T8V4</accession>
<gene>
    <name evidence="4" type="ORF">C2845_PM03G18150</name>
</gene>
<evidence type="ECO:0000256" key="1">
    <source>
        <dbReference type="SAM" id="MobiDB-lite"/>
    </source>
</evidence>
<evidence type="ECO:0000256" key="2">
    <source>
        <dbReference type="SAM" id="Phobius"/>
    </source>
</evidence>